<feature type="signal peptide" evidence="1">
    <location>
        <begin position="1"/>
        <end position="19"/>
    </location>
</feature>
<gene>
    <name evidence="2" type="ORF">K505DRAFT_239762</name>
</gene>
<dbReference type="Pfam" id="PF19527">
    <property type="entry name" value="DUF6055"/>
    <property type="match status" value="1"/>
</dbReference>
<feature type="chain" id="PRO_5025638111" description="Dockerin type 1" evidence="1">
    <location>
        <begin position="20"/>
        <end position="430"/>
    </location>
</feature>
<organism evidence="2 3">
    <name type="scientific">Melanomma pulvis-pyrius CBS 109.77</name>
    <dbReference type="NCBI Taxonomy" id="1314802"/>
    <lineage>
        <taxon>Eukaryota</taxon>
        <taxon>Fungi</taxon>
        <taxon>Dikarya</taxon>
        <taxon>Ascomycota</taxon>
        <taxon>Pezizomycotina</taxon>
        <taxon>Dothideomycetes</taxon>
        <taxon>Pleosporomycetidae</taxon>
        <taxon>Pleosporales</taxon>
        <taxon>Melanommataceae</taxon>
        <taxon>Melanomma</taxon>
    </lineage>
</organism>
<keyword evidence="1" id="KW-0732">Signal</keyword>
<dbReference type="InterPro" id="IPR045690">
    <property type="entry name" value="DUF6055"/>
</dbReference>
<evidence type="ECO:0000313" key="3">
    <source>
        <dbReference type="Proteomes" id="UP000799757"/>
    </source>
</evidence>
<sequence>MAFFKQTIIIAFCHTLVAATPFGTPVRAAIAPPASFTSNAKIGPGGITFTDSAHFRVYGATSSTANDTLNMLESAYSCFVDDLGWRSSGLGFNDDSDADGPWTKVNVYSVDALEGAAGVMHSDFDTGMAWLEVVKTYLTVPGVTVHEYGHGLTYHARTWVDQSRTGAWWETVAEWFADTYKTSSLCENGRSKFGQSTTLTEINLEKVIGDSFQVIVDGSVNSGNYYEAWPFLSYLTNNPDNFTGLGSNTIRESFAQYSKGSNETPLHAFARLSTSNSIQRVVGRYWARMAFVDIGHPTAQSVFLERRKALNYANLDSQSNSIYKVKAARQPRYMGANIIPLTKSGTAVVTAKITTGGTCTATLSVRNTSNGTTRYIDFANGSASTSITASEEAAIVVANTPSLIQYDPFSLTSDVNTGLDYTLTLSGATA</sequence>
<dbReference type="AlphaFoldDB" id="A0A6A6XG02"/>
<proteinExistence type="predicted"/>
<evidence type="ECO:0000313" key="2">
    <source>
        <dbReference type="EMBL" id="KAF2795500.1"/>
    </source>
</evidence>
<name>A0A6A6XG02_9PLEO</name>
<keyword evidence="3" id="KW-1185">Reference proteome</keyword>
<dbReference type="OrthoDB" id="5319191at2759"/>
<reference evidence="2" key="1">
    <citation type="journal article" date="2020" name="Stud. Mycol.">
        <title>101 Dothideomycetes genomes: a test case for predicting lifestyles and emergence of pathogens.</title>
        <authorList>
            <person name="Haridas S."/>
            <person name="Albert R."/>
            <person name="Binder M."/>
            <person name="Bloem J."/>
            <person name="Labutti K."/>
            <person name="Salamov A."/>
            <person name="Andreopoulos B."/>
            <person name="Baker S."/>
            <person name="Barry K."/>
            <person name="Bills G."/>
            <person name="Bluhm B."/>
            <person name="Cannon C."/>
            <person name="Castanera R."/>
            <person name="Culley D."/>
            <person name="Daum C."/>
            <person name="Ezra D."/>
            <person name="Gonzalez J."/>
            <person name="Henrissat B."/>
            <person name="Kuo A."/>
            <person name="Liang C."/>
            <person name="Lipzen A."/>
            <person name="Lutzoni F."/>
            <person name="Magnuson J."/>
            <person name="Mondo S."/>
            <person name="Nolan M."/>
            <person name="Ohm R."/>
            <person name="Pangilinan J."/>
            <person name="Park H.-J."/>
            <person name="Ramirez L."/>
            <person name="Alfaro M."/>
            <person name="Sun H."/>
            <person name="Tritt A."/>
            <person name="Yoshinaga Y."/>
            <person name="Zwiers L.-H."/>
            <person name="Turgeon B."/>
            <person name="Goodwin S."/>
            <person name="Spatafora J."/>
            <person name="Crous P."/>
            <person name="Grigoriev I."/>
        </authorList>
    </citation>
    <scope>NUCLEOTIDE SEQUENCE</scope>
    <source>
        <strain evidence="2">CBS 109.77</strain>
    </source>
</reference>
<dbReference type="Proteomes" id="UP000799757">
    <property type="component" value="Unassembled WGS sequence"/>
</dbReference>
<accession>A0A6A6XG02</accession>
<dbReference type="EMBL" id="MU001857">
    <property type="protein sequence ID" value="KAF2795500.1"/>
    <property type="molecule type" value="Genomic_DNA"/>
</dbReference>
<protein>
    <recommendedName>
        <fullName evidence="4">Dockerin type 1</fullName>
    </recommendedName>
</protein>
<evidence type="ECO:0000256" key="1">
    <source>
        <dbReference type="SAM" id="SignalP"/>
    </source>
</evidence>
<evidence type="ECO:0008006" key="4">
    <source>
        <dbReference type="Google" id="ProtNLM"/>
    </source>
</evidence>